<accession>A0A2Z6MJ60</accession>
<dbReference type="EMBL" id="DF973500">
    <property type="protein sequence ID" value="GAU32656.1"/>
    <property type="molecule type" value="Genomic_DNA"/>
</dbReference>
<evidence type="ECO:0000256" key="1">
    <source>
        <dbReference type="SAM" id="MobiDB-lite"/>
    </source>
</evidence>
<evidence type="ECO:0008006" key="6">
    <source>
        <dbReference type="Google" id="ProtNLM"/>
    </source>
</evidence>
<dbReference type="PANTHER" id="PTHR37610">
    <property type="entry name" value="CCHC-TYPE DOMAIN-CONTAINING PROTEIN"/>
    <property type="match status" value="1"/>
</dbReference>
<evidence type="ECO:0000259" key="2">
    <source>
        <dbReference type="Pfam" id="PF03732"/>
    </source>
</evidence>
<name>A0A2Z6MJ60_TRISU</name>
<evidence type="ECO:0000313" key="5">
    <source>
        <dbReference type="Proteomes" id="UP000242715"/>
    </source>
</evidence>
<organism evidence="4 5">
    <name type="scientific">Trifolium subterraneum</name>
    <name type="common">Subterranean clover</name>
    <dbReference type="NCBI Taxonomy" id="3900"/>
    <lineage>
        <taxon>Eukaryota</taxon>
        <taxon>Viridiplantae</taxon>
        <taxon>Streptophyta</taxon>
        <taxon>Embryophyta</taxon>
        <taxon>Tracheophyta</taxon>
        <taxon>Spermatophyta</taxon>
        <taxon>Magnoliopsida</taxon>
        <taxon>eudicotyledons</taxon>
        <taxon>Gunneridae</taxon>
        <taxon>Pentapetalae</taxon>
        <taxon>rosids</taxon>
        <taxon>fabids</taxon>
        <taxon>Fabales</taxon>
        <taxon>Fabaceae</taxon>
        <taxon>Papilionoideae</taxon>
        <taxon>50 kb inversion clade</taxon>
        <taxon>NPAAA clade</taxon>
        <taxon>Hologalegina</taxon>
        <taxon>IRL clade</taxon>
        <taxon>Trifolieae</taxon>
        <taxon>Trifolium</taxon>
    </lineage>
</organism>
<feature type="domain" description="Retrotransposon Copia-like N-terminal" evidence="3">
    <location>
        <begin position="25"/>
        <end position="71"/>
    </location>
</feature>
<dbReference type="AlphaFoldDB" id="A0A2Z6MJ60"/>
<evidence type="ECO:0000313" key="4">
    <source>
        <dbReference type="EMBL" id="GAU32656.1"/>
    </source>
</evidence>
<feature type="region of interest" description="Disordered" evidence="1">
    <location>
        <begin position="292"/>
        <end position="314"/>
    </location>
</feature>
<evidence type="ECO:0000259" key="3">
    <source>
        <dbReference type="Pfam" id="PF14244"/>
    </source>
</evidence>
<dbReference type="Proteomes" id="UP000242715">
    <property type="component" value="Unassembled WGS sequence"/>
</dbReference>
<dbReference type="PANTHER" id="PTHR37610:SF55">
    <property type="entry name" value="RETROTRANSPOSON COPIA-LIKE N-TERMINAL DOMAIN-CONTAINING PROTEIN"/>
    <property type="match status" value="1"/>
</dbReference>
<dbReference type="Pfam" id="PF03732">
    <property type="entry name" value="Retrotrans_gag"/>
    <property type="match status" value="1"/>
</dbReference>
<dbReference type="OrthoDB" id="682732at2759"/>
<protein>
    <recommendedName>
        <fullName evidence="6">Retrotransposon Copia-like N-terminal domain-containing protein</fullName>
    </recommendedName>
</protein>
<gene>
    <name evidence="4" type="ORF">TSUD_219060</name>
</gene>
<proteinExistence type="predicted"/>
<dbReference type="InterPro" id="IPR005162">
    <property type="entry name" value="Retrotrans_gag_dom"/>
</dbReference>
<keyword evidence="5" id="KW-1185">Reference proteome</keyword>
<sequence>MAPRVAPPPPADPSADPSSPYFVYPSDGPSTVKVTPILTGANYHVWAYSMRRALGAKLKFEFLDGSIPIPADSFNPSYRSWNRCNILIHSWIMNFVDPAIAQSIAFMDNASDVWLDLKERFSQGDLVRVSELQQEIYTLTQDSRSVTTFYSELKTLWEELDIYMPIPTCSCRVRCSCDALRVARNNHYMLHVMRFLTGLNDSFNVVKSHIPFIDPLPSMTKIFSMVLQFKRQSCPVNLDDSKALVNASNSRSHGAGNGNSGSGSKRYCTYCHKSNHFVENCFQKHGVPPHMMKHRSGNSSSTHNAALEGGDIGSSSTASQNLTLAPSFTQDQYNQLLNLLQSASVTQGSTSATSNQIQVLVITYVPHYIGFTHTMKSILWLSNCPMEQKSLKMIGSGERKDGLYYLVQTAKDNTSSNHSISQSFISANNVHLPESALWHFR</sequence>
<dbReference type="Pfam" id="PF14244">
    <property type="entry name" value="Retrotran_gag_3"/>
    <property type="match status" value="1"/>
</dbReference>
<reference evidence="5" key="1">
    <citation type="journal article" date="2017" name="Front. Plant Sci.">
        <title>Climate Clever Clovers: New Paradigm to Reduce the Environmental Footprint of Ruminants by Breeding Low Methanogenic Forages Utilizing Haplotype Variation.</title>
        <authorList>
            <person name="Kaur P."/>
            <person name="Appels R."/>
            <person name="Bayer P.E."/>
            <person name="Keeble-Gagnere G."/>
            <person name="Wang J."/>
            <person name="Hirakawa H."/>
            <person name="Shirasawa K."/>
            <person name="Vercoe P."/>
            <person name="Stefanova K."/>
            <person name="Durmic Z."/>
            <person name="Nichols P."/>
            <person name="Revell C."/>
            <person name="Isobe S.N."/>
            <person name="Edwards D."/>
            <person name="Erskine W."/>
        </authorList>
    </citation>
    <scope>NUCLEOTIDE SEQUENCE [LARGE SCALE GENOMIC DNA]</scope>
    <source>
        <strain evidence="5">cv. Daliak</strain>
    </source>
</reference>
<dbReference type="InterPro" id="IPR029472">
    <property type="entry name" value="Copia-like_N"/>
</dbReference>
<feature type="domain" description="Retrotransposon gag" evidence="2">
    <location>
        <begin position="89"/>
        <end position="161"/>
    </location>
</feature>